<name>A0A174ICM3_9CLOT</name>
<dbReference type="Pfam" id="PF12541">
    <property type="entry name" value="DUF3737"/>
    <property type="match status" value="1"/>
</dbReference>
<evidence type="ECO:0000313" key="1">
    <source>
        <dbReference type="EMBL" id="CUO82699.1"/>
    </source>
</evidence>
<dbReference type="InterPro" id="IPR012334">
    <property type="entry name" value="Pectin_lyas_fold"/>
</dbReference>
<gene>
    <name evidence="1" type="ORF">ERS852471_02397</name>
</gene>
<evidence type="ECO:0000313" key="2">
    <source>
        <dbReference type="Proteomes" id="UP000095594"/>
    </source>
</evidence>
<dbReference type="InterPro" id="IPR022208">
    <property type="entry name" value="DUF3737"/>
</dbReference>
<organism evidence="1 2">
    <name type="scientific">Clostridium disporicum</name>
    <dbReference type="NCBI Taxonomy" id="84024"/>
    <lineage>
        <taxon>Bacteria</taxon>
        <taxon>Bacillati</taxon>
        <taxon>Bacillota</taxon>
        <taxon>Clostridia</taxon>
        <taxon>Eubacteriales</taxon>
        <taxon>Clostridiaceae</taxon>
        <taxon>Clostridium</taxon>
    </lineage>
</organism>
<dbReference type="Gene3D" id="2.160.20.10">
    <property type="entry name" value="Single-stranded right-handed beta-helix, Pectin lyase-like"/>
    <property type="match status" value="1"/>
</dbReference>
<dbReference type="SUPFAM" id="SSF51126">
    <property type="entry name" value="Pectin lyase-like"/>
    <property type="match status" value="2"/>
</dbReference>
<proteinExistence type="predicted"/>
<dbReference type="EMBL" id="CYZX01000017">
    <property type="protein sequence ID" value="CUO82699.1"/>
    <property type="molecule type" value="Genomic_DNA"/>
</dbReference>
<dbReference type="AlphaFoldDB" id="A0A174ICM3"/>
<reference evidence="1 2" key="1">
    <citation type="submission" date="2015-09" db="EMBL/GenBank/DDBJ databases">
        <authorList>
            <consortium name="Pathogen Informatics"/>
        </authorList>
    </citation>
    <scope>NUCLEOTIDE SEQUENCE [LARGE SCALE GENOMIC DNA]</scope>
    <source>
        <strain evidence="1 2">2789STDY5834856</strain>
    </source>
</reference>
<accession>A0A174ICM3</accession>
<sequence>MKLINEELLTGERALFKSRNLDIVNSNFFDGESPLKESSDINIKSCVFEWKYPLWYCQNINVENTTFLETARSGIWYTDNINIKDSTIDAPKTFRKSRNITLENVTMPNALETLWNCNNIEINKVSAKGDYFGINSKNIDIRDLNLSGNYAFDGGKNIKVYDSKIISKDAFWNCENVTVYNSTIIGEYLGWNSKNLTFINCFIKSEQGLCYVENLVIKNSKFIKTDLAFEYSTIDVESSTSIESVKNPIKGKIKAKSIDEVIMDDIDIDELNTKIFIEEGYGVDGV</sequence>
<dbReference type="Proteomes" id="UP000095594">
    <property type="component" value="Unassembled WGS sequence"/>
</dbReference>
<protein>
    <submittedName>
        <fullName evidence="1">Protein of uncharacterized function (DUF3737)</fullName>
    </submittedName>
</protein>
<dbReference type="OrthoDB" id="9803285at2"/>
<dbReference type="InterPro" id="IPR011050">
    <property type="entry name" value="Pectin_lyase_fold/virulence"/>
</dbReference>
<dbReference type="RefSeq" id="WP_055266856.1">
    <property type="nucleotide sequence ID" value="NZ_CABIXQ010000017.1"/>
</dbReference>